<keyword evidence="2" id="KW-1185">Reference proteome</keyword>
<dbReference type="EMBL" id="BMAT01005553">
    <property type="protein sequence ID" value="GFR95677.1"/>
    <property type="molecule type" value="Genomic_DNA"/>
</dbReference>
<comment type="caution">
    <text evidence="1">The sequence shown here is derived from an EMBL/GenBank/DDBJ whole genome shotgun (WGS) entry which is preliminary data.</text>
</comment>
<gene>
    <name evidence="1" type="ORF">ElyMa_002699900</name>
</gene>
<accession>A0AAV4HBZ8</accession>
<dbReference type="Proteomes" id="UP000762676">
    <property type="component" value="Unassembled WGS sequence"/>
</dbReference>
<dbReference type="AlphaFoldDB" id="A0AAV4HBZ8"/>
<sequence length="172" mass="18590">MSIIGWSPPAASTYYRVSASSDQLLFGNELSLHVFDGTCLDCDGWACSIKPQTCQIDNVCYKHGAVSPHNQAEFCDSGASSTSWTFKPTTTPQPTQTMWVSISGPDANGNIHCDIHDLDNKVNGSDVTYQWLINGQLRLEEQLKSGTTTAETHISDLISGGGGMVRGLQFSI</sequence>
<evidence type="ECO:0000313" key="1">
    <source>
        <dbReference type="EMBL" id="GFR95677.1"/>
    </source>
</evidence>
<protein>
    <submittedName>
        <fullName evidence="1">von Willebrand factor D and EGF domain-containing protein-like</fullName>
    </submittedName>
</protein>
<proteinExistence type="predicted"/>
<reference evidence="1 2" key="1">
    <citation type="journal article" date="2021" name="Elife">
        <title>Chloroplast acquisition without the gene transfer in kleptoplastic sea slugs, Plakobranchus ocellatus.</title>
        <authorList>
            <person name="Maeda T."/>
            <person name="Takahashi S."/>
            <person name="Yoshida T."/>
            <person name="Shimamura S."/>
            <person name="Takaki Y."/>
            <person name="Nagai Y."/>
            <person name="Toyoda A."/>
            <person name="Suzuki Y."/>
            <person name="Arimoto A."/>
            <person name="Ishii H."/>
            <person name="Satoh N."/>
            <person name="Nishiyama T."/>
            <person name="Hasebe M."/>
            <person name="Maruyama T."/>
            <person name="Minagawa J."/>
            <person name="Obokata J."/>
            <person name="Shigenobu S."/>
        </authorList>
    </citation>
    <scope>NUCLEOTIDE SEQUENCE [LARGE SCALE GENOMIC DNA]</scope>
</reference>
<name>A0AAV4HBZ8_9GAST</name>
<evidence type="ECO:0000313" key="2">
    <source>
        <dbReference type="Proteomes" id="UP000762676"/>
    </source>
</evidence>
<organism evidence="1 2">
    <name type="scientific">Elysia marginata</name>
    <dbReference type="NCBI Taxonomy" id="1093978"/>
    <lineage>
        <taxon>Eukaryota</taxon>
        <taxon>Metazoa</taxon>
        <taxon>Spiralia</taxon>
        <taxon>Lophotrochozoa</taxon>
        <taxon>Mollusca</taxon>
        <taxon>Gastropoda</taxon>
        <taxon>Heterobranchia</taxon>
        <taxon>Euthyneura</taxon>
        <taxon>Panpulmonata</taxon>
        <taxon>Sacoglossa</taxon>
        <taxon>Placobranchoidea</taxon>
        <taxon>Plakobranchidae</taxon>
        <taxon>Elysia</taxon>
    </lineage>
</organism>